<dbReference type="Proteomes" id="UP000008370">
    <property type="component" value="Unassembled WGS sequence"/>
</dbReference>
<evidence type="ECO:0000313" key="2">
    <source>
        <dbReference type="Proteomes" id="UP000008370"/>
    </source>
</evidence>
<dbReference type="GeneID" id="18915839"/>
<accession>K5V1X5</accession>
<name>K5V1X5_PHACS</name>
<gene>
    <name evidence="1" type="ORF">PHACADRAFT_253681</name>
</gene>
<organism evidence="1 2">
    <name type="scientific">Phanerochaete carnosa (strain HHB-10118-sp)</name>
    <name type="common">White-rot fungus</name>
    <name type="synonym">Peniophora carnosa</name>
    <dbReference type="NCBI Taxonomy" id="650164"/>
    <lineage>
        <taxon>Eukaryota</taxon>
        <taxon>Fungi</taxon>
        <taxon>Dikarya</taxon>
        <taxon>Basidiomycota</taxon>
        <taxon>Agaricomycotina</taxon>
        <taxon>Agaricomycetes</taxon>
        <taxon>Polyporales</taxon>
        <taxon>Phanerochaetaceae</taxon>
        <taxon>Phanerochaete</taxon>
    </lineage>
</organism>
<protein>
    <submittedName>
        <fullName evidence="1">Uncharacterized protein</fullName>
    </submittedName>
</protein>
<proteinExistence type="predicted"/>
<dbReference type="KEGG" id="pco:PHACADRAFT_253681"/>
<evidence type="ECO:0000313" key="1">
    <source>
        <dbReference type="EMBL" id="EKM56511.1"/>
    </source>
</evidence>
<sequence length="130" mass="14401">MSHNTGLHTIQLGVPTYRDAAYISLWLKTILGQIASPLQEVRFAIYPVLMGDAPDANDMLRAFAWKDIASILQNSQFAKLKRVVFVSARSKDYLNVPGAFVALQPLLRKIMVPEFVPLAKQGVEIAFEGA</sequence>
<dbReference type="HOGENOM" id="CLU_1938897_0_0_1"/>
<reference evidence="1 2" key="1">
    <citation type="journal article" date="2012" name="BMC Genomics">
        <title>Comparative genomics of the white-rot fungi, Phanerochaete carnosa and P. chrysosporium, to elucidate the genetic basis of the distinct wood types they colonize.</title>
        <authorList>
            <person name="Suzuki H."/>
            <person name="MacDonald J."/>
            <person name="Syed K."/>
            <person name="Salamov A."/>
            <person name="Hori C."/>
            <person name="Aerts A."/>
            <person name="Henrissat B."/>
            <person name="Wiebenga A."/>
            <person name="vanKuyk P.A."/>
            <person name="Barry K."/>
            <person name="Lindquist E."/>
            <person name="LaButti K."/>
            <person name="Lapidus A."/>
            <person name="Lucas S."/>
            <person name="Coutinho P."/>
            <person name="Gong Y."/>
            <person name="Samejima M."/>
            <person name="Mahadevan R."/>
            <person name="Abou-Zaid M."/>
            <person name="de Vries R.P."/>
            <person name="Igarashi K."/>
            <person name="Yadav J.S."/>
            <person name="Grigoriev I.V."/>
            <person name="Master E.R."/>
        </authorList>
    </citation>
    <scope>NUCLEOTIDE SEQUENCE [LARGE SCALE GENOMIC DNA]</scope>
    <source>
        <strain evidence="1 2">HHB-10118-sp</strain>
    </source>
</reference>
<keyword evidence="2" id="KW-1185">Reference proteome</keyword>
<dbReference type="AlphaFoldDB" id="K5V1X5"/>
<dbReference type="EMBL" id="JH930471">
    <property type="protein sequence ID" value="EKM56511.1"/>
    <property type="molecule type" value="Genomic_DNA"/>
</dbReference>
<dbReference type="RefSeq" id="XP_007394357.1">
    <property type="nucleotide sequence ID" value="XM_007394295.1"/>
</dbReference>
<dbReference type="InParanoid" id="K5V1X5"/>